<evidence type="ECO:0000313" key="3">
    <source>
        <dbReference type="EnsemblMetazoa" id="PHUM177260-PA"/>
    </source>
</evidence>
<dbReference type="OrthoDB" id="9997853at2759"/>
<dbReference type="InterPro" id="IPR028010">
    <property type="entry name" value="GSAP_C_dom"/>
</dbReference>
<dbReference type="EMBL" id="DS235135">
    <property type="protein sequence ID" value="EEB12413.1"/>
    <property type="molecule type" value="Genomic_DNA"/>
</dbReference>
<name>E0VGA7_PEDHC</name>
<sequence length="850" mass="96960">MDDLKEWKLLGQEIKGQLIVLCKLNENINIIQASVNKSCSLVSLIVKKKNEENQDGTEYYEHFIAQVIKNDKEEPILQKLIDLECLGLKRKQQIMTNFLKTKSKDVSKLLIFIHLECISLYKLTKENPEKLLIVQIDEITKSFMWAQWDCEIQSLYFIHFRKTSLSVEGDDLLKQETTPTLSCLQFHEDLPHETVLNIPLNLPNISSTKDMGCRIYEDDPLPLRIHDCSLDLIVVSDPSGTICICHHYLYQAHSPKSEATVHFAYSVTLLHHGCVIHSVVPGVPWSQAKTMKPVFAFLGSQYLVVYVAGLFTHLLDIGLAHEPFCHILMNGVLSMVPQSASRLVTIKGEFTESTVFEDDTELLPTIMIDLNTMDLLEFEIDVEDLMTSLSTIESMNNRLSILHYLLIHAVDFERVEEALMILIKQPTDINTPKFLQEILIGGAYSLAKKKFSSEFNHLLNLLPMTCIELKRQTETKLSKVSCTITQEILWNTAMMLLSPRQRLIPFATDIWKKLWDQLIKLMETPRFKPCQVADKLLMSLECYQPEALSTCTTPISSGISLLDHYSDLSDANQKSKCIETNMKIFLPFTETESCTASKQEHVISINLREISLHLLKNNLHEHPANVNPVATSYVTAQLEISKLLCHLLGKMSGIEDDMCSEKGFSLIKKMTSKQRIILFSYYQRYYNAADTLAYPLPRGFTSFFCYLGFTSLSYQYFLMYLKNNVFELQIDVMKEIMQDIEDTEEGVNKKLQLLLLLPRSRAKRLLHNWSHGVSLMIRAREHALNILTGVQSSRTKGFSHSHQLTMKNSKGLAAFPSADASLTDLDFNLLIDATIASTQNIFSENDSQKE</sequence>
<proteinExistence type="predicted"/>
<evidence type="ECO:0000313" key="2">
    <source>
        <dbReference type="EMBL" id="EEB12413.1"/>
    </source>
</evidence>
<dbReference type="OMA" id="CHIVCAP"/>
<evidence type="ECO:0000259" key="1">
    <source>
        <dbReference type="Pfam" id="PF14959"/>
    </source>
</evidence>
<organism>
    <name type="scientific">Pediculus humanus subsp. corporis</name>
    <name type="common">Body louse</name>
    <dbReference type="NCBI Taxonomy" id="121224"/>
    <lineage>
        <taxon>Eukaryota</taxon>
        <taxon>Metazoa</taxon>
        <taxon>Ecdysozoa</taxon>
        <taxon>Arthropoda</taxon>
        <taxon>Hexapoda</taxon>
        <taxon>Insecta</taxon>
        <taxon>Pterygota</taxon>
        <taxon>Neoptera</taxon>
        <taxon>Paraneoptera</taxon>
        <taxon>Psocodea</taxon>
        <taxon>Troctomorpha</taxon>
        <taxon>Phthiraptera</taxon>
        <taxon>Anoplura</taxon>
        <taxon>Pediculidae</taxon>
        <taxon>Pediculus</taxon>
    </lineage>
</organism>
<dbReference type="EMBL" id="AAZO01002057">
    <property type="status" value="NOT_ANNOTATED_CDS"/>
    <property type="molecule type" value="Genomic_DNA"/>
</dbReference>
<dbReference type="RefSeq" id="XP_002425151.1">
    <property type="nucleotide sequence ID" value="XM_002425106.1"/>
</dbReference>
<feature type="domain" description="Gamma-secretase-activating protein C-terminal" evidence="1">
    <location>
        <begin position="638"/>
        <end position="751"/>
    </location>
</feature>
<dbReference type="Proteomes" id="UP000009046">
    <property type="component" value="Unassembled WGS sequence"/>
</dbReference>
<reference evidence="2" key="1">
    <citation type="submission" date="2007-04" db="EMBL/GenBank/DDBJ databases">
        <title>Annotation of Pediculus humanus corporis strain USDA.</title>
        <authorList>
            <person name="Kirkness E."/>
            <person name="Hannick L."/>
            <person name="Hass B."/>
            <person name="Bruggner R."/>
            <person name="Lawson D."/>
            <person name="Bidwell S."/>
            <person name="Joardar V."/>
            <person name="Caler E."/>
            <person name="Walenz B."/>
            <person name="Inman J."/>
            <person name="Schobel S."/>
            <person name="Galinsky K."/>
            <person name="Amedeo P."/>
            <person name="Strausberg R."/>
        </authorList>
    </citation>
    <scope>NUCLEOTIDE SEQUENCE</scope>
    <source>
        <strain evidence="2">USDA</strain>
    </source>
</reference>
<dbReference type="AlphaFoldDB" id="E0VGA7"/>
<dbReference type="CTD" id="8236806"/>
<dbReference type="PANTHER" id="PTHR13630">
    <property type="entry name" value="GAMMA-SECRETASE-ACTIVATING PROTEIN"/>
    <property type="match status" value="1"/>
</dbReference>
<dbReference type="EMBL" id="AAZO01002056">
    <property type="status" value="NOT_ANNOTATED_CDS"/>
    <property type="molecule type" value="Genomic_DNA"/>
</dbReference>
<dbReference type="Pfam" id="PF14959">
    <property type="entry name" value="GSAP-16"/>
    <property type="match status" value="1"/>
</dbReference>
<protein>
    <submittedName>
        <fullName evidence="2 3">Protein pigeon, putative</fullName>
    </submittedName>
</protein>
<gene>
    <name evidence="3" type="primary">8236806</name>
    <name evidence="2" type="ORF">Phum_PHUM177260</name>
</gene>
<dbReference type="PANTHER" id="PTHR13630:SF1">
    <property type="entry name" value="GAMMA-SECRETASE-ACTIVATING PROTEIN"/>
    <property type="match status" value="1"/>
</dbReference>
<dbReference type="eggNOG" id="ENOG502QWQK">
    <property type="taxonomic scope" value="Eukaryota"/>
</dbReference>
<evidence type="ECO:0000313" key="4">
    <source>
        <dbReference type="Proteomes" id="UP000009046"/>
    </source>
</evidence>
<dbReference type="HOGENOM" id="CLU_008601_0_0_1"/>
<dbReference type="FunCoup" id="E0VGA7">
    <property type="interactions" value="277"/>
</dbReference>
<dbReference type="GO" id="GO:0005802">
    <property type="term" value="C:trans-Golgi network"/>
    <property type="evidence" value="ECO:0007669"/>
    <property type="project" value="TreeGrafter"/>
</dbReference>
<accession>E0VGA7</accession>
<dbReference type="EnsemblMetazoa" id="PHUM177260-RA">
    <property type="protein sequence ID" value="PHUM177260-PA"/>
    <property type="gene ID" value="PHUM177260"/>
</dbReference>
<dbReference type="KEGG" id="phu:Phum_PHUM177260"/>
<dbReference type="STRING" id="121224.E0VGA7"/>
<reference evidence="2" key="2">
    <citation type="submission" date="2007-04" db="EMBL/GenBank/DDBJ databases">
        <title>The genome of the human body louse.</title>
        <authorList>
            <consortium name="The Human Body Louse Genome Consortium"/>
            <person name="Kirkness E."/>
            <person name="Walenz B."/>
            <person name="Hass B."/>
            <person name="Bruggner R."/>
            <person name="Strausberg R."/>
        </authorList>
    </citation>
    <scope>NUCLEOTIDE SEQUENCE</scope>
    <source>
        <strain evidence="2">USDA</strain>
    </source>
</reference>
<reference evidence="3" key="3">
    <citation type="submission" date="2021-02" db="UniProtKB">
        <authorList>
            <consortium name="EnsemblMetazoa"/>
        </authorList>
    </citation>
    <scope>IDENTIFICATION</scope>
    <source>
        <strain evidence="3">USDA</strain>
    </source>
</reference>
<dbReference type="InterPro" id="IPR026172">
    <property type="entry name" value="GSAP_fam"/>
</dbReference>
<dbReference type="InParanoid" id="E0VGA7"/>
<keyword evidence="4" id="KW-1185">Reference proteome</keyword>
<dbReference type="GO" id="GO:1902004">
    <property type="term" value="P:positive regulation of amyloid-beta formation"/>
    <property type="evidence" value="ECO:0007669"/>
    <property type="project" value="TreeGrafter"/>
</dbReference>
<dbReference type="VEuPathDB" id="VectorBase:PHUM177260"/>
<dbReference type="GeneID" id="8236806"/>